<evidence type="ECO:0000256" key="4">
    <source>
        <dbReference type="ARBA" id="ARBA00022980"/>
    </source>
</evidence>
<evidence type="ECO:0000313" key="9">
    <source>
        <dbReference type="EMBL" id="ABO94171.1"/>
    </source>
</evidence>
<evidence type="ECO:0000256" key="3">
    <source>
        <dbReference type="ARBA" id="ARBA00022946"/>
    </source>
</evidence>
<evidence type="ECO:0000256" key="5">
    <source>
        <dbReference type="ARBA" id="ARBA00023128"/>
    </source>
</evidence>
<keyword evidence="3" id="KW-0809">Transit peptide</keyword>
<comment type="similarity">
    <text evidence="2">Belongs to the mitochondrion-specific ribosomal protein mL53 family.</text>
</comment>
<comment type="subcellular location">
    <subcellularLocation>
        <location evidence="1">Mitochondrion</location>
    </subcellularLocation>
</comment>
<keyword evidence="4" id="KW-0689">Ribosomal protein</keyword>
<reference evidence="9 10" key="1">
    <citation type="journal article" date="2007" name="Proc. Natl. Acad. Sci. U.S.A.">
        <title>The tiny eukaryote Ostreococcus provides genomic insights into the paradox of plankton speciation.</title>
        <authorList>
            <person name="Palenik B."/>
            <person name="Grimwood J."/>
            <person name="Aerts A."/>
            <person name="Rouze P."/>
            <person name="Salamov A."/>
            <person name="Putnam N."/>
            <person name="Dupont C."/>
            <person name="Jorgensen R."/>
            <person name="Derelle E."/>
            <person name="Rombauts S."/>
            <person name="Zhou K."/>
            <person name="Otillar R."/>
            <person name="Merchant S.S."/>
            <person name="Podell S."/>
            <person name="Gaasterland T."/>
            <person name="Napoli C."/>
            <person name="Gendler K."/>
            <person name="Manuell A."/>
            <person name="Tai V."/>
            <person name="Vallon O."/>
            <person name="Piganeau G."/>
            <person name="Jancek S."/>
            <person name="Heijde M."/>
            <person name="Jabbari K."/>
            <person name="Bowler C."/>
            <person name="Lohr M."/>
            <person name="Robbens S."/>
            <person name="Werner G."/>
            <person name="Dubchak I."/>
            <person name="Pazour G.J."/>
            <person name="Ren Q."/>
            <person name="Paulsen I."/>
            <person name="Delwiche C."/>
            <person name="Schmutz J."/>
            <person name="Rokhsar D."/>
            <person name="Van de Peer Y."/>
            <person name="Moreau H."/>
            <person name="Grigoriev I.V."/>
        </authorList>
    </citation>
    <scope>NUCLEOTIDE SEQUENCE [LARGE SCALE GENOMIC DNA]</scope>
    <source>
        <strain evidence="9 10">CCE9901</strain>
    </source>
</reference>
<evidence type="ECO:0000313" key="10">
    <source>
        <dbReference type="Proteomes" id="UP000001568"/>
    </source>
</evidence>
<evidence type="ECO:0000256" key="6">
    <source>
        <dbReference type="ARBA" id="ARBA00023274"/>
    </source>
</evidence>
<dbReference type="GeneID" id="4999484"/>
<organism evidence="9 10">
    <name type="scientific">Ostreococcus lucimarinus (strain CCE9901)</name>
    <dbReference type="NCBI Taxonomy" id="436017"/>
    <lineage>
        <taxon>Eukaryota</taxon>
        <taxon>Viridiplantae</taxon>
        <taxon>Chlorophyta</taxon>
        <taxon>Mamiellophyceae</taxon>
        <taxon>Mamiellales</taxon>
        <taxon>Bathycoccaceae</taxon>
        <taxon>Ostreococcus</taxon>
    </lineage>
</organism>
<name>A4RRD0_OSTLU</name>
<proteinExistence type="inferred from homology"/>
<keyword evidence="6" id="KW-0687">Ribonucleoprotein</keyword>
<dbReference type="GO" id="GO:0005762">
    <property type="term" value="C:mitochondrial large ribosomal subunit"/>
    <property type="evidence" value="ECO:0007669"/>
    <property type="project" value="TreeGrafter"/>
</dbReference>
<dbReference type="OrthoDB" id="2012048at2759"/>
<dbReference type="InterPro" id="IPR036249">
    <property type="entry name" value="Thioredoxin-like_sf"/>
</dbReference>
<dbReference type="Gramene" id="ABO94171">
    <property type="protein sequence ID" value="ABO94171"/>
    <property type="gene ID" value="OSTLU_92152"/>
</dbReference>
<dbReference type="eggNOG" id="ENOG502SBKM">
    <property type="taxonomic scope" value="Eukaryota"/>
</dbReference>
<evidence type="ECO:0000256" key="8">
    <source>
        <dbReference type="ARBA" id="ARBA00042721"/>
    </source>
</evidence>
<evidence type="ECO:0000256" key="7">
    <source>
        <dbReference type="ARBA" id="ARBA00035180"/>
    </source>
</evidence>
<accession>A4RRD0</accession>
<dbReference type="Gene3D" id="3.40.30.10">
    <property type="entry name" value="Glutaredoxin"/>
    <property type="match status" value="1"/>
</dbReference>
<dbReference type="SUPFAM" id="SSF52833">
    <property type="entry name" value="Thioredoxin-like"/>
    <property type="match status" value="1"/>
</dbReference>
<keyword evidence="5" id="KW-0496">Mitochondrion</keyword>
<dbReference type="PANTHER" id="PTHR33618">
    <property type="entry name" value="39S RIBOSOMAL PROTEIN L53, MITOCHONDRIAL"/>
    <property type="match status" value="1"/>
</dbReference>
<dbReference type="PANTHER" id="PTHR33618:SF1">
    <property type="entry name" value="LARGE RIBOSOMAL SUBUNIT PROTEIN ML53"/>
    <property type="match status" value="1"/>
</dbReference>
<dbReference type="InterPro" id="IPR019716">
    <property type="entry name" value="Ribosomal_mL53"/>
</dbReference>
<gene>
    <name evidence="9" type="ORF">OSTLU_92152</name>
</gene>
<evidence type="ECO:0000256" key="2">
    <source>
        <dbReference type="ARBA" id="ARBA00005557"/>
    </source>
</evidence>
<evidence type="ECO:0000256" key="1">
    <source>
        <dbReference type="ARBA" id="ARBA00004173"/>
    </source>
</evidence>
<dbReference type="InterPro" id="IPR052473">
    <property type="entry name" value="mtLSU_mL53"/>
</dbReference>
<dbReference type="Pfam" id="PF10780">
    <property type="entry name" value="MRP_L53"/>
    <property type="match status" value="1"/>
</dbReference>
<dbReference type="STRING" id="436017.A4RRD0"/>
<dbReference type="RefSeq" id="XP_001415879.1">
    <property type="nucleotide sequence ID" value="XM_001415842.1"/>
</dbReference>
<sequence length="113" mass="12595">MPLRHLKRVRVQFNPLDPRSTAAREFLARVTTAKAAKSNPECAVEPRVRNDAAPPVVAVEFASGARDQFNVHRMTVDDIARRIKTVSDQMAVKQSLAEAGLKLEDLRFDVRGT</sequence>
<dbReference type="Proteomes" id="UP000001568">
    <property type="component" value="Chromosome 1"/>
</dbReference>
<dbReference type="AlphaFoldDB" id="A4RRD0"/>
<dbReference type="OMA" id="DQNAHPP"/>
<dbReference type="EMBL" id="CP000581">
    <property type="protein sequence ID" value="ABO94171.1"/>
    <property type="molecule type" value="Genomic_DNA"/>
</dbReference>
<protein>
    <recommendedName>
        <fullName evidence="7">Large ribosomal subunit protein mL53</fullName>
    </recommendedName>
    <alternativeName>
        <fullName evidence="8">39S ribosomal protein L53, mitochondrial</fullName>
    </alternativeName>
</protein>
<dbReference type="HOGENOM" id="CLU_2137698_0_0_1"/>
<dbReference type="KEGG" id="olu:OSTLU_92152"/>
<keyword evidence="10" id="KW-1185">Reference proteome</keyword>